<dbReference type="PANTHER" id="PTHR13202:SF0">
    <property type="entry name" value="SIGNAL PEPTIDASE COMPLEX SUBUNIT 1"/>
    <property type="match status" value="1"/>
</dbReference>
<comment type="subcellular location">
    <subcellularLocation>
        <location evidence="1">Endoplasmic reticulum membrane</location>
        <topology evidence="1">Multi-pass membrane protein</topology>
    </subcellularLocation>
</comment>
<dbReference type="GO" id="GO:0045047">
    <property type="term" value="P:protein targeting to ER"/>
    <property type="evidence" value="ECO:0007669"/>
    <property type="project" value="TreeGrafter"/>
</dbReference>
<evidence type="ECO:0000256" key="1">
    <source>
        <dbReference type="ARBA" id="ARBA00004477"/>
    </source>
</evidence>
<comment type="function">
    <text evidence="8">Component of the signal peptidase complex (SPC) which catalyzes the cleavage of N-terminal signal sequences from nascent proteins as they are translocated into the lumen of the endoplasmic reticulum. Dispensable for SPC enzymatic activity.</text>
</comment>
<dbReference type="InParanoid" id="A0A168QD27"/>
<feature type="transmembrane region" description="Helical" evidence="9">
    <location>
        <begin position="22"/>
        <end position="40"/>
    </location>
</feature>
<dbReference type="Proteomes" id="UP000078561">
    <property type="component" value="Unassembled WGS sequence"/>
</dbReference>
<protein>
    <recommendedName>
        <fullName evidence="3">Signal peptidase complex subunit 1</fullName>
    </recommendedName>
</protein>
<dbReference type="STRING" id="4829.A0A168QD27"/>
<proteinExistence type="inferred from homology"/>
<keyword evidence="6 9" id="KW-1133">Transmembrane helix</keyword>
<evidence type="ECO:0000256" key="8">
    <source>
        <dbReference type="ARBA" id="ARBA00045204"/>
    </source>
</evidence>
<evidence type="ECO:0000256" key="9">
    <source>
        <dbReference type="SAM" id="Phobius"/>
    </source>
</evidence>
<evidence type="ECO:0000313" key="11">
    <source>
        <dbReference type="Proteomes" id="UP000078561"/>
    </source>
</evidence>
<dbReference type="PANTHER" id="PTHR13202">
    <property type="entry name" value="MICROSOMAL SIGNAL PEPTIDASE 12 KDA SUBUNIT"/>
    <property type="match status" value="1"/>
</dbReference>
<keyword evidence="7 9" id="KW-0472">Membrane</keyword>
<keyword evidence="5" id="KW-0256">Endoplasmic reticulum</keyword>
<name>A0A168QD27_ABSGL</name>
<evidence type="ECO:0000256" key="4">
    <source>
        <dbReference type="ARBA" id="ARBA00022692"/>
    </source>
</evidence>
<accession>A0A168QD27</accession>
<dbReference type="OrthoDB" id="263893at2759"/>
<evidence type="ECO:0000313" key="10">
    <source>
        <dbReference type="EMBL" id="SAM04350.1"/>
    </source>
</evidence>
<keyword evidence="11" id="KW-1185">Reference proteome</keyword>
<comment type="similarity">
    <text evidence="2">Belongs to the SPCS1 family.</text>
</comment>
<dbReference type="InterPro" id="IPR009542">
    <property type="entry name" value="Spc1/SPCS1"/>
</dbReference>
<organism evidence="10">
    <name type="scientific">Absidia glauca</name>
    <name type="common">Pin mould</name>
    <dbReference type="NCBI Taxonomy" id="4829"/>
    <lineage>
        <taxon>Eukaryota</taxon>
        <taxon>Fungi</taxon>
        <taxon>Fungi incertae sedis</taxon>
        <taxon>Mucoromycota</taxon>
        <taxon>Mucoromycotina</taxon>
        <taxon>Mucoromycetes</taxon>
        <taxon>Mucorales</taxon>
        <taxon>Cunninghamellaceae</taxon>
        <taxon>Absidia</taxon>
    </lineage>
</organism>
<evidence type="ECO:0000256" key="3">
    <source>
        <dbReference type="ARBA" id="ARBA00017059"/>
    </source>
</evidence>
<dbReference type="GO" id="GO:0005787">
    <property type="term" value="C:signal peptidase complex"/>
    <property type="evidence" value="ECO:0007669"/>
    <property type="project" value="InterPro"/>
</dbReference>
<reference evidence="10" key="1">
    <citation type="submission" date="2016-04" db="EMBL/GenBank/DDBJ databases">
        <authorList>
            <person name="Evans L.H."/>
            <person name="Alamgir A."/>
            <person name="Owens N."/>
            <person name="Weber N.D."/>
            <person name="Virtaneva K."/>
            <person name="Barbian K."/>
            <person name="Babar A."/>
            <person name="Rosenke K."/>
        </authorList>
    </citation>
    <scope>NUCLEOTIDE SEQUENCE [LARGE SCALE GENOMIC DNA]</scope>
    <source>
        <strain evidence="10">CBS 101.48</strain>
    </source>
</reference>
<keyword evidence="4 9" id="KW-0812">Transmembrane</keyword>
<evidence type="ECO:0000256" key="6">
    <source>
        <dbReference type="ARBA" id="ARBA00022989"/>
    </source>
</evidence>
<sequence length="92" mass="10131">MSLTDYFECTIDFKGQRLAERLTYGLLGTFSVIGFLAGYASESLSLTLAIFALGVITACLVALPPWPMYRRHAVQWLSVDTTTTTTTTTKKS</sequence>
<evidence type="ECO:0000256" key="2">
    <source>
        <dbReference type="ARBA" id="ARBA00005245"/>
    </source>
</evidence>
<feature type="transmembrane region" description="Helical" evidence="9">
    <location>
        <begin position="46"/>
        <end position="63"/>
    </location>
</feature>
<dbReference type="OMA" id="IHLTLWT"/>
<dbReference type="GO" id="GO:0006465">
    <property type="term" value="P:signal peptide processing"/>
    <property type="evidence" value="ECO:0007669"/>
    <property type="project" value="InterPro"/>
</dbReference>
<gene>
    <name evidence="10" type="primary">ABSGL_10210.1 scaffold 11805</name>
</gene>
<dbReference type="AlphaFoldDB" id="A0A168QD27"/>
<dbReference type="EMBL" id="LT554358">
    <property type="protein sequence ID" value="SAM04350.1"/>
    <property type="molecule type" value="Genomic_DNA"/>
</dbReference>
<evidence type="ECO:0000256" key="5">
    <source>
        <dbReference type="ARBA" id="ARBA00022824"/>
    </source>
</evidence>
<evidence type="ECO:0000256" key="7">
    <source>
        <dbReference type="ARBA" id="ARBA00023136"/>
    </source>
</evidence>
<dbReference type="Pfam" id="PF06645">
    <property type="entry name" value="SPC12"/>
    <property type="match status" value="1"/>
</dbReference>